<comment type="caution">
    <text evidence="3">The sequence shown here is derived from an EMBL/GenBank/DDBJ whole genome shotgun (WGS) entry which is preliminary data.</text>
</comment>
<feature type="compositionally biased region" description="Polar residues" evidence="1">
    <location>
        <begin position="1"/>
        <end position="21"/>
    </location>
</feature>
<organism evidence="3 4">
    <name type="scientific">Limnofasciculus baicalensis BBK-W-15</name>
    <dbReference type="NCBI Taxonomy" id="2699891"/>
    <lineage>
        <taxon>Bacteria</taxon>
        <taxon>Bacillati</taxon>
        <taxon>Cyanobacteriota</taxon>
        <taxon>Cyanophyceae</taxon>
        <taxon>Coleofasciculales</taxon>
        <taxon>Coleofasciculaceae</taxon>
        <taxon>Limnofasciculus</taxon>
        <taxon>Limnofasciculus baicalensis</taxon>
    </lineage>
</organism>
<gene>
    <name evidence="3" type="ORF">NJ959_11205</name>
</gene>
<dbReference type="RefSeq" id="WP_254011813.1">
    <property type="nucleotide sequence ID" value="NZ_JAMZMM010000088.1"/>
</dbReference>
<feature type="compositionally biased region" description="Polar residues" evidence="1">
    <location>
        <begin position="29"/>
        <end position="46"/>
    </location>
</feature>
<keyword evidence="4" id="KW-1185">Reference proteome</keyword>
<keyword evidence="2" id="KW-0812">Transmembrane</keyword>
<proteinExistence type="predicted"/>
<name>A0AAE3GRM5_9CYAN</name>
<feature type="region of interest" description="Disordered" evidence="1">
    <location>
        <begin position="185"/>
        <end position="207"/>
    </location>
</feature>
<evidence type="ECO:0008006" key="5">
    <source>
        <dbReference type="Google" id="ProtNLM"/>
    </source>
</evidence>
<evidence type="ECO:0000313" key="4">
    <source>
        <dbReference type="Proteomes" id="UP001204953"/>
    </source>
</evidence>
<dbReference type="AlphaFoldDB" id="A0AAE3GRM5"/>
<feature type="region of interest" description="Disordered" evidence="1">
    <location>
        <begin position="1"/>
        <end position="57"/>
    </location>
</feature>
<evidence type="ECO:0000256" key="1">
    <source>
        <dbReference type="SAM" id="MobiDB-lite"/>
    </source>
</evidence>
<sequence length="207" mass="22947">MNAASRSVTPQQRRQKQSAATSKAAPLRSLSNLSNINPSGRSNVSPTEARMPNRTKMANPTVINLSRATPTSLGTQGNKVEKLNTSRDSMPGWLRSLLLVQRTSDAIAFLLCFATIMLYSWTVYTQQQWTKAFRQLETLQRNERHLTTANAVMKDHLAQEAENPGTGLVNPSQNNTILLPPTQERKFKKANTQTPPSKSVVKTPLGY</sequence>
<evidence type="ECO:0000313" key="3">
    <source>
        <dbReference type="EMBL" id="MCP2729024.1"/>
    </source>
</evidence>
<dbReference type="EMBL" id="JAMZMM010000088">
    <property type="protein sequence ID" value="MCP2729024.1"/>
    <property type="molecule type" value="Genomic_DNA"/>
</dbReference>
<evidence type="ECO:0000256" key="2">
    <source>
        <dbReference type="SAM" id="Phobius"/>
    </source>
</evidence>
<dbReference type="Proteomes" id="UP001204953">
    <property type="component" value="Unassembled WGS sequence"/>
</dbReference>
<feature type="transmembrane region" description="Helical" evidence="2">
    <location>
        <begin position="106"/>
        <end position="124"/>
    </location>
</feature>
<reference evidence="3" key="1">
    <citation type="submission" date="2022-06" db="EMBL/GenBank/DDBJ databases">
        <title>New cyanobacteria of genus Symplocastrum in benthos of Lake Baikal.</title>
        <authorList>
            <person name="Sorokovikova E."/>
            <person name="Tikhonova I."/>
            <person name="Krasnopeev A."/>
            <person name="Evseev P."/>
            <person name="Gladkikh A."/>
            <person name="Belykh O."/>
        </authorList>
    </citation>
    <scope>NUCLEOTIDE SEQUENCE</scope>
    <source>
        <strain evidence="3">BBK-W-15</strain>
    </source>
</reference>
<protein>
    <recommendedName>
        <fullName evidence="5">Cell division protein FtsL</fullName>
    </recommendedName>
</protein>
<keyword evidence="2" id="KW-1133">Transmembrane helix</keyword>
<keyword evidence="2" id="KW-0472">Membrane</keyword>
<accession>A0AAE3GRM5</accession>